<dbReference type="RefSeq" id="WP_039218235.1">
    <property type="nucleotide sequence ID" value="NZ_JWLW01000012.1"/>
</dbReference>
<dbReference type="InterPro" id="IPR016181">
    <property type="entry name" value="Acyl_CoA_acyltransferase"/>
</dbReference>
<proteinExistence type="predicted"/>
<reference evidence="1 2" key="1">
    <citation type="submission" date="2014-12" db="EMBL/GenBank/DDBJ databases">
        <title>Genome sequencing of Alteromonas marina AD001.</title>
        <authorList>
            <person name="Adrian T.G.S."/>
            <person name="Chan K.G."/>
        </authorList>
    </citation>
    <scope>NUCLEOTIDE SEQUENCE [LARGE SCALE GENOMIC DNA]</scope>
    <source>
        <strain evidence="1 2">AD001</strain>
    </source>
</reference>
<accession>A0A0B3Y956</accession>
<dbReference type="InterPro" id="IPR022484">
    <property type="entry name" value="PEP-CTERM/exosrtase_acylTfrase"/>
</dbReference>
<keyword evidence="2" id="KW-1185">Reference proteome</keyword>
<dbReference type="EMBL" id="JWLW01000012">
    <property type="protein sequence ID" value="KHT54094.1"/>
    <property type="molecule type" value="Genomic_DNA"/>
</dbReference>
<sequence>MLKQLFKKMDSNPLLKNVSKSLQTKLANREVSKIAIHFKQFFNTTIANDQATKELSFRIRHDVYCTELAFEPEKSDGMEKDEFDQHSIHCLVQHKGSKNFAGTVRMVMSNSSEQLLPIEQFCSHALEDEVLHPKNYKREEICEISRLAVPAQFRKRKTDQYEGAGTGVIDEHNFSQNEMRCFPFIAISLYFMAATVTQQKGINHIFVMMEPRLARSLRFVGIPFTQIGKVTEYHGKRAPYHIDPKVLFQTLSPGFKKLMMVIGKDMKEQLDDV</sequence>
<evidence type="ECO:0008006" key="3">
    <source>
        <dbReference type="Google" id="ProtNLM"/>
    </source>
</evidence>
<protein>
    <recommendedName>
        <fullName evidence="3">PEP-CTERM/exosortase system-associated acyltransferase</fullName>
    </recommendedName>
</protein>
<dbReference type="Gene3D" id="3.40.630.30">
    <property type="match status" value="1"/>
</dbReference>
<name>A0A0B3Y956_9ALTE</name>
<dbReference type="Pfam" id="PF13444">
    <property type="entry name" value="Acetyltransf_5"/>
    <property type="match status" value="1"/>
</dbReference>
<dbReference type="Proteomes" id="UP000031197">
    <property type="component" value="Unassembled WGS sequence"/>
</dbReference>
<gene>
    <name evidence="1" type="ORF">RJ41_05985</name>
</gene>
<dbReference type="NCBIfam" id="TIGR03694">
    <property type="entry name" value="exosort_acyl"/>
    <property type="match status" value="1"/>
</dbReference>
<dbReference type="AlphaFoldDB" id="A0A0B3Y956"/>
<dbReference type="SUPFAM" id="SSF55729">
    <property type="entry name" value="Acyl-CoA N-acyltransferases (Nat)"/>
    <property type="match status" value="1"/>
</dbReference>
<evidence type="ECO:0000313" key="1">
    <source>
        <dbReference type="EMBL" id="KHT54094.1"/>
    </source>
</evidence>
<organism evidence="1 2">
    <name type="scientific">Alteromonas marina</name>
    <dbReference type="NCBI Taxonomy" id="203795"/>
    <lineage>
        <taxon>Bacteria</taxon>
        <taxon>Pseudomonadati</taxon>
        <taxon>Pseudomonadota</taxon>
        <taxon>Gammaproteobacteria</taxon>
        <taxon>Alteromonadales</taxon>
        <taxon>Alteromonadaceae</taxon>
        <taxon>Alteromonas/Salinimonas group</taxon>
        <taxon>Alteromonas</taxon>
    </lineage>
</organism>
<comment type="caution">
    <text evidence="1">The sequence shown here is derived from an EMBL/GenBank/DDBJ whole genome shotgun (WGS) entry which is preliminary data.</text>
</comment>
<evidence type="ECO:0000313" key="2">
    <source>
        <dbReference type="Proteomes" id="UP000031197"/>
    </source>
</evidence>
<dbReference type="OrthoDB" id="582214at2"/>